<sequence>MQLPNGIRRCGIAYFASNLEVYLPLEDAEVHADIVDVSTIVTITQHFWQYAPDGIKQAKYVFPIPARAAVCGFAMTAGETTITAVAKEKEEAAREHNAAISHGYMTGLVQHVTEDIFSISVGALPGRMLVTTRVTYVLDLTNDDAASQIRLQLPVHIGYRFGTLPAGMKGARKTAPYRIKISVDVRMQGNVRNITSPSHPTVVVTSDRTTRIPQAAQYTSRGFLEQDFVLLVTADGIDAPRCFAQRAPDGTVALQLNVVPKFSLPSVPQQEYIFLVDRSASMMGSRIAMAKRTLVMLLRALPSQGTWFNIFSFGHYCDELWRRSVPYDEEGLRGATSHVDMMDANYGGTNIEDAIDKTLRSRKLDMPTAIFVITDGESYETDRAIGFVKAAVARAKDHPVRVFTLGIGDTASSAMCEGLARAGNGICLMATQSESILGKCSRLVRISRSHIYNDVTVDWGVKGSIIDSLWTVGSDSKVVSQAPSTLPFFYPGDRFVVFAWIQNKKFTPPKKVVIYARPDSGGEMLQFSVPVQVVESPPQHHHRPLIHTLMARRAIMELEDSDKQHRWSGNRTAIIHLGTRYQLVSTYTSFVAVDKHTNSHLPDLQPPPYEEDYGPQEEYSSYRSPRPRVAQTWTMPPHYEPPAPVGGAAKPRRRSLQLPSIGGLFRSSSSAQAGQFSPSSRAMLHMAEIPHRAPVVPVPSSSGFLPRIFRRSTSSSTPMHSATAVATSAPTIPNIQFRSPAARPMAFIESYDPTIEDYDDPSLLHQEEYGSPSPSRFLAAPRQARSLAPPTFYSPPAGSAQAQDDKVIALVRLQAFDGGFPGTDILFFLLGGAAASSSLMKEAKKLGVPENVWATVLAIAYLKVHVKDQPDLLDGLVEKAMTFLSQTPQLDVGALLLRAQKMLPK</sequence>
<dbReference type="SMART" id="SM00327">
    <property type="entry name" value="VWA"/>
    <property type="match status" value="1"/>
</dbReference>
<evidence type="ECO:0000256" key="1">
    <source>
        <dbReference type="SAM" id="MobiDB-lite"/>
    </source>
</evidence>
<evidence type="ECO:0000259" key="3">
    <source>
        <dbReference type="PROSITE" id="PS51468"/>
    </source>
</evidence>
<dbReference type="SUPFAM" id="SSF53300">
    <property type="entry name" value="vWA-like"/>
    <property type="match status" value="1"/>
</dbReference>
<evidence type="ECO:0000313" key="5">
    <source>
        <dbReference type="Proteomes" id="UP000053257"/>
    </source>
</evidence>
<dbReference type="Pfam" id="PF13768">
    <property type="entry name" value="VWA_3"/>
    <property type="match status" value="1"/>
</dbReference>
<dbReference type="AlphaFoldDB" id="A0A0C3PEU5"/>
<dbReference type="PROSITE" id="PS51468">
    <property type="entry name" value="VIT"/>
    <property type="match status" value="1"/>
</dbReference>
<dbReference type="Proteomes" id="UP000053257">
    <property type="component" value="Unassembled WGS sequence"/>
</dbReference>
<dbReference type="PANTHER" id="PTHR45737">
    <property type="entry name" value="VON WILLEBRAND FACTOR A DOMAIN-CONTAINING PROTEIN 5A"/>
    <property type="match status" value="1"/>
</dbReference>
<organism evidence="4 5">
    <name type="scientific">Phlebiopsis gigantea (strain 11061_1 CR5-6)</name>
    <name type="common">White-rot fungus</name>
    <name type="synonym">Peniophora gigantea</name>
    <dbReference type="NCBI Taxonomy" id="745531"/>
    <lineage>
        <taxon>Eukaryota</taxon>
        <taxon>Fungi</taxon>
        <taxon>Dikarya</taxon>
        <taxon>Basidiomycota</taxon>
        <taxon>Agaricomycotina</taxon>
        <taxon>Agaricomycetes</taxon>
        <taxon>Polyporales</taxon>
        <taxon>Phanerochaetaceae</taxon>
        <taxon>Phlebiopsis</taxon>
    </lineage>
</organism>
<dbReference type="SMART" id="SM00609">
    <property type="entry name" value="VIT"/>
    <property type="match status" value="1"/>
</dbReference>
<protein>
    <recommendedName>
        <fullName evidence="6">VIT domain-containing protein</fullName>
    </recommendedName>
</protein>
<dbReference type="InterPro" id="IPR013694">
    <property type="entry name" value="VIT"/>
</dbReference>
<dbReference type="OrthoDB" id="1729737at2759"/>
<feature type="domain" description="VWFA" evidence="2">
    <location>
        <begin position="271"/>
        <end position="469"/>
    </location>
</feature>
<proteinExistence type="predicted"/>
<dbReference type="HOGENOM" id="CLU_003826_0_0_1"/>
<dbReference type="EMBL" id="KN840589">
    <property type="protein sequence ID" value="KIP04028.1"/>
    <property type="molecule type" value="Genomic_DNA"/>
</dbReference>
<dbReference type="InterPro" id="IPR036465">
    <property type="entry name" value="vWFA_dom_sf"/>
</dbReference>
<keyword evidence="5" id="KW-1185">Reference proteome</keyword>
<name>A0A0C3PEU5_PHLG1</name>
<evidence type="ECO:0000313" key="4">
    <source>
        <dbReference type="EMBL" id="KIP04028.1"/>
    </source>
</evidence>
<dbReference type="STRING" id="745531.A0A0C3PEU5"/>
<dbReference type="Pfam" id="PF08487">
    <property type="entry name" value="VIT"/>
    <property type="match status" value="1"/>
</dbReference>
<dbReference type="PROSITE" id="PS50234">
    <property type="entry name" value="VWFA"/>
    <property type="match status" value="1"/>
</dbReference>
<feature type="domain" description="VIT" evidence="3">
    <location>
        <begin position="9"/>
        <end position="138"/>
    </location>
</feature>
<dbReference type="PANTHER" id="PTHR45737:SF6">
    <property type="entry name" value="VON WILLEBRAND FACTOR A DOMAIN-CONTAINING PROTEIN 5A"/>
    <property type="match status" value="1"/>
</dbReference>
<accession>A0A0C3PEU5</accession>
<gene>
    <name evidence="4" type="ORF">PHLGIDRAFT_212597</name>
</gene>
<dbReference type="InterPro" id="IPR002035">
    <property type="entry name" value="VWF_A"/>
</dbReference>
<feature type="region of interest" description="Disordered" evidence="1">
    <location>
        <begin position="598"/>
        <end position="653"/>
    </location>
</feature>
<reference evidence="4 5" key="1">
    <citation type="journal article" date="2014" name="PLoS Genet.">
        <title>Analysis of the Phlebiopsis gigantea genome, transcriptome and secretome provides insight into its pioneer colonization strategies of wood.</title>
        <authorList>
            <person name="Hori C."/>
            <person name="Ishida T."/>
            <person name="Igarashi K."/>
            <person name="Samejima M."/>
            <person name="Suzuki H."/>
            <person name="Master E."/>
            <person name="Ferreira P."/>
            <person name="Ruiz-Duenas F.J."/>
            <person name="Held B."/>
            <person name="Canessa P."/>
            <person name="Larrondo L.F."/>
            <person name="Schmoll M."/>
            <person name="Druzhinina I.S."/>
            <person name="Kubicek C.P."/>
            <person name="Gaskell J.A."/>
            <person name="Kersten P."/>
            <person name="St John F."/>
            <person name="Glasner J."/>
            <person name="Sabat G."/>
            <person name="Splinter BonDurant S."/>
            <person name="Syed K."/>
            <person name="Yadav J."/>
            <person name="Mgbeahuruike A.C."/>
            <person name="Kovalchuk A."/>
            <person name="Asiegbu F.O."/>
            <person name="Lackner G."/>
            <person name="Hoffmeister D."/>
            <person name="Rencoret J."/>
            <person name="Gutierrez A."/>
            <person name="Sun H."/>
            <person name="Lindquist E."/>
            <person name="Barry K."/>
            <person name="Riley R."/>
            <person name="Grigoriev I.V."/>
            <person name="Henrissat B."/>
            <person name="Kues U."/>
            <person name="Berka R.M."/>
            <person name="Martinez A.T."/>
            <person name="Covert S.F."/>
            <person name="Blanchette R.A."/>
            <person name="Cullen D."/>
        </authorList>
    </citation>
    <scope>NUCLEOTIDE SEQUENCE [LARGE SCALE GENOMIC DNA]</scope>
    <source>
        <strain evidence="4 5">11061_1 CR5-6</strain>
    </source>
</reference>
<dbReference type="Gene3D" id="3.40.50.410">
    <property type="entry name" value="von Willebrand factor, type A domain"/>
    <property type="match status" value="1"/>
</dbReference>
<evidence type="ECO:0000259" key="2">
    <source>
        <dbReference type="PROSITE" id="PS50234"/>
    </source>
</evidence>
<evidence type="ECO:0008006" key="6">
    <source>
        <dbReference type="Google" id="ProtNLM"/>
    </source>
</evidence>